<dbReference type="CDD" id="cd00082">
    <property type="entry name" value="HisKA"/>
    <property type="match status" value="1"/>
</dbReference>
<dbReference type="Gene3D" id="3.30.565.10">
    <property type="entry name" value="Histidine kinase-like ATPase, C-terminal domain"/>
    <property type="match status" value="1"/>
</dbReference>
<dbReference type="SMART" id="SM00387">
    <property type="entry name" value="HATPase_c"/>
    <property type="match status" value="1"/>
</dbReference>
<dbReference type="PANTHER" id="PTHR45339">
    <property type="entry name" value="HYBRID SIGNAL TRANSDUCTION HISTIDINE KINASE J"/>
    <property type="match status" value="1"/>
</dbReference>
<keyword evidence="10" id="KW-0812">Transmembrane</keyword>
<dbReference type="Pfam" id="PF00512">
    <property type="entry name" value="HisKA"/>
    <property type="match status" value="1"/>
</dbReference>
<keyword evidence="5" id="KW-0808">Transferase</keyword>
<gene>
    <name evidence="14" type="ORF">T9A_02529</name>
</gene>
<sequence length="642" mass="71457">MKETMKKGAGIRKQLQLLGLIPALIMLLLLLVALTWQRFEDADRDLRELGSYLAQQIASSSEYGVLAGNYDDLRRQARLAMQQADLQYVVFHDGEGKVLLYEGRGQRQDHADVLEFHSGIYRQPVSDSDLLEGAESDSQPERIGEVVLGMSSARLLARQKEILLASLLPALFATIIGLWIAHYLARQIASPLGYLSGLLRTLRNGDYRVRGRSHLRGELAELQDDINELASSLEGAHREQQTAIDKLRHAHRQAQSASQAKSDFLAMMSHELRTPMNGVLGMLQLLEETPQSEEQHEYTLAALESTGHLLDVINDILDFSRIEAGRMDLDPVFFELLPLLENCVATFRYMAESKGLYLRLENAGELAGKMVRSDPTRLRQVLNNLISNAVKFTQEGGVVLGITTAQVRDDWLDLTLAVRDTGIGIPQHRQSDLFKAFSQVDSSTSRRFGGTGLGLAIARRLSEMLGGTLTVSSDEGGGSTFTLSLRLLYRTQAPAPLAVPADEEDRVGGLLFGLVLLVEDNDVNLLVARRLLEHMGVTVVTASNGREALEKVRQRDFDCILMDVQMPVMDGLEATRELRQWERERGRAPIPVVALTANAMDEERDRCMVAGMNAHLAKPFRRQQLTRVLSPYLTPEHAQHGR</sequence>
<dbReference type="SMART" id="SM00448">
    <property type="entry name" value="REC"/>
    <property type="match status" value="1"/>
</dbReference>
<dbReference type="PROSITE" id="PS50109">
    <property type="entry name" value="HIS_KIN"/>
    <property type="match status" value="1"/>
</dbReference>
<dbReference type="SUPFAM" id="SSF47384">
    <property type="entry name" value="Homodimeric domain of signal transducing histidine kinase"/>
    <property type="match status" value="1"/>
</dbReference>
<evidence type="ECO:0000259" key="11">
    <source>
        <dbReference type="PROSITE" id="PS50109"/>
    </source>
</evidence>
<dbReference type="CDD" id="cd17546">
    <property type="entry name" value="REC_hyHK_CKI1_RcsC-like"/>
    <property type="match status" value="1"/>
</dbReference>
<dbReference type="PRINTS" id="PR00344">
    <property type="entry name" value="BCTRLSENSOR"/>
</dbReference>
<dbReference type="InterPro" id="IPR004358">
    <property type="entry name" value="Sig_transdc_His_kin-like_C"/>
</dbReference>
<dbReference type="Proteomes" id="UP000029443">
    <property type="component" value="Unassembled WGS sequence"/>
</dbReference>
<accession>A0ABR4WAQ5</accession>
<evidence type="ECO:0000256" key="3">
    <source>
        <dbReference type="ARBA" id="ARBA00012438"/>
    </source>
</evidence>
<dbReference type="EC" id="2.7.13.3" evidence="3"/>
<evidence type="ECO:0000313" key="15">
    <source>
        <dbReference type="Proteomes" id="UP000029443"/>
    </source>
</evidence>
<evidence type="ECO:0000256" key="5">
    <source>
        <dbReference type="ARBA" id="ARBA00022679"/>
    </source>
</evidence>
<feature type="coiled-coil region" evidence="9">
    <location>
        <begin position="212"/>
        <end position="239"/>
    </location>
</feature>
<reference evidence="14 15" key="1">
    <citation type="submission" date="2012-09" db="EMBL/GenBank/DDBJ databases">
        <title>Genome Sequence of alkane-degrading Bacterium Alcanivorax jadensis T9.</title>
        <authorList>
            <person name="Lai Q."/>
            <person name="Shao Z."/>
        </authorList>
    </citation>
    <scope>NUCLEOTIDE SEQUENCE [LARGE SCALE GENOMIC DNA]</scope>
    <source>
        <strain evidence="14 15">T9</strain>
    </source>
</reference>
<comment type="subcellular location">
    <subcellularLocation>
        <location evidence="2">Membrane</location>
    </subcellularLocation>
</comment>
<keyword evidence="15" id="KW-1185">Reference proteome</keyword>
<dbReference type="PROSITE" id="PS50885">
    <property type="entry name" value="HAMP"/>
    <property type="match status" value="1"/>
</dbReference>
<evidence type="ECO:0000256" key="9">
    <source>
        <dbReference type="SAM" id="Coils"/>
    </source>
</evidence>
<evidence type="ECO:0000256" key="2">
    <source>
        <dbReference type="ARBA" id="ARBA00004370"/>
    </source>
</evidence>
<dbReference type="InterPro" id="IPR003660">
    <property type="entry name" value="HAMP_dom"/>
</dbReference>
<dbReference type="SMART" id="SM00388">
    <property type="entry name" value="HisKA"/>
    <property type="match status" value="1"/>
</dbReference>
<keyword evidence="7" id="KW-0902">Two-component regulatory system</keyword>
<evidence type="ECO:0000256" key="10">
    <source>
        <dbReference type="SAM" id="Phobius"/>
    </source>
</evidence>
<feature type="transmembrane region" description="Helical" evidence="10">
    <location>
        <begin position="162"/>
        <end position="185"/>
    </location>
</feature>
<protein>
    <recommendedName>
        <fullName evidence="3">histidine kinase</fullName>
        <ecNumber evidence="3">2.7.13.3</ecNumber>
    </recommendedName>
</protein>
<keyword evidence="4 8" id="KW-0597">Phosphoprotein</keyword>
<dbReference type="PANTHER" id="PTHR45339:SF1">
    <property type="entry name" value="HYBRID SIGNAL TRANSDUCTION HISTIDINE KINASE J"/>
    <property type="match status" value="1"/>
</dbReference>
<keyword evidence="6 14" id="KW-0418">Kinase</keyword>
<dbReference type="PROSITE" id="PS50110">
    <property type="entry name" value="RESPONSE_REGULATORY"/>
    <property type="match status" value="1"/>
</dbReference>
<evidence type="ECO:0000259" key="12">
    <source>
        <dbReference type="PROSITE" id="PS50110"/>
    </source>
</evidence>
<dbReference type="CDD" id="cd16922">
    <property type="entry name" value="HATPase_EvgS-ArcB-TorS-like"/>
    <property type="match status" value="1"/>
</dbReference>
<dbReference type="InterPro" id="IPR005467">
    <property type="entry name" value="His_kinase_dom"/>
</dbReference>
<evidence type="ECO:0000256" key="8">
    <source>
        <dbReference type="PROSITE-ProRule" id="PRU00169"/>
    </source>
</evidence>
<name>A0ABR4WAQ5_9GAMM</name>
<evidence type="ECO:0000256" key="7">
    <source>
        <dbReference type="ARBA" id="ARBA00023012"/>
    </source>
</evidence>
<keyword evidence="10" id="KW-0472">Membrane</keyword>
<dbReference type="Gene3D" id="1.10.287.130">
    <property type="match status" value="1"/>
</dbReference>
<dbReference type="GO" id="GO:0016301">
    <property type="term" value="F:kinase activity"/>
    <property type="evidence" value="ECO:0007669"/>
    <property type="project" value="UniProtKB-KW"/>
</dbReference>
<dbReference type="InterPro" id="IPR003661">
    <property type="entry name" value="HisK_dim/P_dom"/>
</dbReference>
<evidence type="ECO:0000313" key="14">
    <source>
        <dbReference type="EMBL" id="KGD60352.1"/>
    </source>
</evidence>
<evidence type="ECO:0000256" key="4">
    <source>
        <dbReference type="ARBA" id="ARBA00022553"/>
    </source>
</evidence>
<evidence type="ECO:0000256" key="1">
    <source>
        <dbReference type="ARBA" id="ARBA00000085"/>
    </source>
</evidence>
<dbReference type="SUPFAM" id="SSF52172">
    <property type="entry name" value="CheY-like"/>
    <property type="match status" value="1"/>
</dbReference>
<comment type="caution">
    <text evidence="14">The sequence shown here is derived from an EMBL/GenBank/DDBJ whole genome shotgun (WGS) entry which is preliminary data.</text>
</comment>
<evidence type="ECO:0000256" key="6">
    <source>
        <dbReference type="ARBA" id="ARBA00022777"/>
    </source>
</evidence>
<dbReference type="InterPro" id="IPR011006">
    <property type="entry name" value="CheY-like_superfamily"/>
</dbReference>
<dbReference type="InterPro" id="IPR001789">
    <property type="entry name" value="Sig_transdc_resp-reg_receiver"/>
</dbReference>
<feature type="domain" description="Response regulatory" evidence="12">
    <location>
        <begin position="514"/>
        <end position="633"/>
    </location>
</feature>
<feature type="transmembrane region" description="Helical" evidence="10">
    <location>
        <begin position="15"/>
        <end position="36"/>
    </location>
</feature>
<dbReference type="InterPro" id="IPR003594">
    <property type="entry name" value="HATPase_dom"/>
</dbReference>
<dbReference type="Gene3D" id="3.40.50.2300">
    <property type="match status" value="1"/>
</dbReference>
<feature type="domain" description="Histidine kinase" evidence="11">
    <location>
        <begin position="267"/>
        <end position="489"/>
    </location>
</feature>
<keyword evidence="10" id="KW-1133">Transmembrane helix</keyword>
<proteinExistence type="predicted"/>
<feature type="modified residue" description="4-aspartylphosphate" evidence="8">
    <location>
        <position position="563"/>
    </location>
</feature>
<dbReference type="Gene3D" id="6.10.340.10">
    <property type="match status" value="1"/>
</dbReference>
<organism evidence="14 15">
    <name type="scientific">Alcanivorax jadensis T9</name>
    <dbReference type="NCBI Taxonomy" id="1177181"/>
    <lineage>
        <taxon>Bacteria</taxon>
        <taxon>Pseudomonadati</taxon>
        <taxon>Pseudomonadota</taxon>
        <taxon>Gammaproteobacteria</taxon>
        <taxon>Oceanospirillales</taxon>
        <taxon>Alcanivoracaceae</taxon>
        <taxon>Alcanivorax</taxon>
    </lineage>
</organism>
<dbReference type="Pfam" id="PF00072">
    <property type="entry name" value="Response_reg"/>
    <property type="match status" value="1"/>
</dbReference>
<comment type="catalytic activity">
    <reaction evidence="1">
        <text>ATP + protein L-histidine = ADP + protein N-phospho-L-histidine.</text>
        <dbReference type="EC" id="2.7.13.3"/>
    </reaction>
</comment>
<dbReference type="Pfam" id="PF00672">
    <property type="entry name" value="HAMP"/>
    <property type="match status" value="1"/>
</dbReference>
<dbReference type="SUPFAM" id="SSF55874">
    <property type="entry name" value="ATPase domain of HSP90 chaperone/DNA topoisomerase II/histidine kinase"/>
    <property type="match status" value="1"/>
</dbReference>
<dbReference type="InterPro" id="IPR036890">
    <property type="entry name" value="HATPase_C_sf"/>
</dbReference>
<keyword evidence="9" id="KW-0175">Coiled coil</keyword>
<dbReference type="EMBL" id="ARXU01000011">
    <property type="protein sequence ID" value="KGD60352.1"/>
    <property type="molecule type" value="Genomic_DNA"/>
</dbReference>
<feature type="domain" description="HAMP" evidence="13">
    <location>
        <begin position="186"/>
        <end position="238"/>
    </location>
</feature>
<dbReference type="Pfam" id="PF02518">
    <property type="entry name" value="HATPase_c"/>
    <property type="match status" value="1"/>
</dbReference>
<dbReference type="InterPro" id="IPR036097">
    <property type="entry name" value="HisK_dim/P_sf"/>
</dbReference>
<evidence type="ECO:0000259" key="13">
    <source>
        <dbReference type="PROSITE" id="PS50885"/>
    </source>
</evidence>
<dbReference type="RefSeq" id="WP_035249074.1">
    <property type="nucleotide sequence ID" value="NZ_ARXU01000011.1"/>
</dbReference>